<dbReference type="GO" id="GO:0004325">
    <property type="term" value="F:ferrochelatase activity"/>
    <property type="evidence" value="ECO:0007669"/>
    <property type="project" value="UniProtKB-UniRule"/>
</dbReference>
<dbReference type="AlphaFoldDB" id="A0A167V6K4"/>
<dbReference type="EC" id="4.98.1.1" evidence="7"/>
<keyword evidence="9" id="KW-1185">Reference proteome</keyword>
<dbReference type="GO" id="GO:0005743">
    <property type="term" value="C:mitochondrial inner membrane"/>
    <property type="evidence" value="ECO:0007669"/>
    <property type="project" value="UniProtKB-SubCell"/>
</dbReference>
<evidence type="ECO:0000256" key="3">
    <source>
        <dbReference type="ARBA" id="ARBA00023004"/>
    </source>
</evidence>
<name>A0A167V6K4_9EURO</name>
<dbReference type="VEuPathDB" id="FungiDB:AAP_05869"/>
<keyword evidence="5 7" id="KW-0456">Lyase</keyword>
<keyword evidence="4 7" id="KW-0350">Heme biosynthesis</keyword>
<dbReference type="Gene3D" id="3.40.50.1400">
    <property type="match status" value="1"/>
</dbReference>
<dbReference type="OrthoDB" id="1323at2759"/>
<gene>
    <name evidence="8" type="ORF">AAP_05869</name>
</gene>
<dbReference type="PROSITE" id="PS00534">
    <property type="entry name" value="FERROCHELATASE"/>
    <property type="match status" value="1"/>
</dbReference>
<comment type="pathway">
    <text evidence="1 7">Porphyrin-containing compound metabolism; protoheme biosynthesis; protoheme from protoporphyrin-IX: step 1/1.</text>
</comment>
<evidence type="ECO:0000256" key="6">
    <source>
        <dbReference type="ARBA" id="ARBA00023244"/>
    </source>
</evidence>
<sequence>MLDDGFGKGKGGRAVAFTQYPQYSTTTTGSSLNELWKVREEMEGEEAKRDPAGVIQWSTIDRWPTHPGLVEAFARNIEEGLKRYPEERREKVTLVFSAHSLPMSVVNKGDPYPAEVAATVYAVMQRLNFSNRYTLSWQSAVGPSAWLGPQTYTTVQNFVKRGQSDILIIPIAFTSDHIETLYEIDREIIADAKSDGVRRVESLNGSKVFIEGLAGLVKGHLEKGEKCSRQFLLRCQKTTSERSLGMKRFFAGEKGDQVL</sequence>
<keyword evidence="7" id="KW-0999">Mitochondrion inner membrane</keyword>
<keyword evidence="3 7" id="KW-0408">Iron</keyword>
<dbReference type="UniPathway" id="UPA00252">
    <property type="reaction ID" value="UER00325"/>
</dbReference>
<evidence type="ECO:0000256" key="2">
    <source>
        <dbReference type="ARBA" id="ARBA00007718"/>
    </source>
</evidence>
<evidence type="ECO:0000313" key="8">
    <source>
        <dbReference type="EMBL" id="KZZ87114.1"/>
    </source>
</evidence>
<comment type="function">
    <text evidence="7">Catalyzes the ferrous insertion into protoporphyrin IX.</text>
</comment>
<reference evidence="8 9" key="1">
    <citation type="journal article" date="2016" name="Genome Biol. Evol.">
        <title>Divergent and convergent evolution of fungal pathogenicity.</title>
        <authorList>
            <person name="Shang Y."/>
            <person name="Xiao G."/>
            <person name="Zheng P."/>
            <person name="Cen K."/>
            <person name="Zhan S."/>
            <person name="Wang C."/>
        </authorList>
    </citation>
    <scope>NUCLEOTIDE SEQUENCE [LARGE SCALE GENOMIC DNA]</scope>
    <source>
        <strain evidence="8 9">ARSEF 7405</strain>
    </source>
</reference>
<comment type="catalytic activity">
    <reaction evidence="7">
        <text>heme b + 2 H(+) = protoporphyrin IX + Fe(2+)</text>
        <dbReference type="Rhea" id="RHEA:22584"/>
        <dbReference type="ChEBI" id="CHEBI:15378"/>
        <dbReference type="ChEBI" id="CHEBI:29033"/>
        <dbReference type="ChEBI" id="CHEBI:57306"/>
        <dbReference type="ChEBI" id="CHEBI:60344"/>
        <dbReference type="EC" id="4.98.1.1"/>
    </reaction>
</comment>
<dbReference type="SUPFAM" id="SSF53800">
    <property type="entry name" value="Chelatase"/>
    <property type="match status" value="1"/>
</dbReference>
<dbReference type="PANTHER" id="PTHR11108">
    <property type="entry name" value="FERROCHELATASE"/>
    <property type="match status" value="1"/>
</dbReference>
<dbReference type="GO" id="GO:0006783">
    <property type="term" value="P:heme biosynthetic process"/>
    <property type="evidence" value="ECO:0007669"/>
    <property type="project" value="UniProtKB-UniRule"/>
</dbReference>
<dbReference type="FunFam" id="3.40.50.1400:FF:000001">
    <property type="entry name" value="Ferrochelatase"/>
    <property type="match status" value="1"/>
</dbReference>
<dbReference type="InterPro" id="IPR033644">
    <property type="entry name" value="Ferrochelatase_C"/>
</dbReference>
<dbReference type="Proteomes" id="UP000242877">
    <property type="component" value="Unassembled WGS sequence"/>
</dbReference>
<proteinExistence type="inferred from homology"/>
<evidence type="ECO:0000256" key="7">
    <source>
        <dbReference type="RuleBase" id="RU000607"/>
    </source>
</evidence>
<comment type="caution">
    <text evidence="8">The sequence shown here is derived from an EMBL/GenBank/DDBJ whole genome shotgun (WGS) entry which is preliminary data.</text>
</comment>
<comment type="similarity">
    <text evidence="2 7">Belongs to the ferrochelatase family.</text>
</comment>
<evidence type="ECO:0000313" key="9">
    <source>
        <dbReference type="Proteomes" id="UP000242877"/>
    </source>
</evidence>
<keyword evidence="7" id="KW-0472">Membrane</keyword>
<evidence type="ECO:0000256" key="4">
    <source>
        <dbReference type="ARBA" id="ARBA00023133"/>
    </source>
</evidence>
<dbReference type="EMBL" id="AZGZ01000038">
    <property type="protein sequence ID" value="KZZ87114.1"/>
    <property type="molecule type" value="Genomic_DNA"/>
</dbReference>
<dbReference type="NCBIfam" id="TIGR00109">
    <property type="entry name" value="hemH"/>
    <property type="match status" value="1"/>
</dbReference>
<dbReference type="GO" id="GO:0051537">
    <property type="term" value="F:2 iron, 2 sulfur cluster binding"/>
    <property type="evidence" value="ECO:0007669"/>
    <property type="project" value="EnsemblFungi"/>
</dbReference>
<protein>
    <recommendedName>
        <fullName evidence="7">Ferrochelatase</fullName>
        <ecNumber evidence="7">4.98.1.1</ecNumber>
    </recommendedName>
</protein>
<dbReference type="InterPro" id="IPR001015">
    <property type="entry name" value="Ferrochelatase"/>
</dbReference>
<keyword evidence="7" id="KW-0496">Mitochondrion</keyword>
<dbReference type="CDD" id="cd00419">
    <property type="entry name" value="Ferrochelatase_C"/>
    <property type="match status" value="1"/>
</dbReference>
<accession>A0A167V6K4</accession>
<organism evidence="8 9">
    <name type="scientific">Ascosphaera apis ARSEF 7405</name>
    <dbReference type="NCBI Taxonomy" id="392613"/>
    <lineage>
        <taxon>Eukaryota</taxon>
        <taxon>Fungi</taxon>
        <taxon>Dikarya</taxon>
        <taxon>Ascomycota</taxon>
        <taxon>Pezizomycotina</taxon>
        <taxon>Eurotiomycetes</taxon>
        <taxon>Eurotiomycetidae</taxon>
        <taxon>Onygenales</taxon>
        <taxon>Ascosphaeraceae</taxon>
        <taxon>Ascosphaera</taxon>
    </lineage>
</organism>
<evidence type="ECO:0000256" key="1">
    <source>
        <dbReference type="ARBA" id="ARBA00004943"/>
    </source>
</evidence>
<evidence type="ECO:0000256" key="5">
    <source>
        <dbReference type="ARBA" id="ARBA00023239"/>
    </source>
</evidence>
<dbReference type="Pfam" id="PF00762">
    <property type="entry name" value="Ferrochelatase"/>
    <property type="match status" value="1"/>
</dbReference>
<dbReference type="InterPro" id="IPR019772">
    <property type="entry name" value="Ferrochelatase_AS"/>
</dbReference>
<comment type="subcellular location">
    <subcellularLocation>
        <location evidence="7">Mitochondrion inner membrane</location>
    </subcellularLocation>
</comment>
<keyword evidence="6 7" id="KW-0627">Porphyrin biosynthesis</keyword>
<dbReference type="PANTHER" id="PTHR11108:SF1">
    <property type="entry name" value="FERROCHELATASE, MITOCHONDRIAL"/>
    <property type="match status" value="1"/>
</dbReference>